<dbReference type="OrthoDB" id="6222486at2759"/>
<evidence type="ECO:0000313" key="2">
    <source>
        <dbReference type="Proteomes" id="UP000193560"/>
    </source>
</evidence>
<dbReference type="InterPro" id="IPR013924">
    <property type="entry name" value="RNase_H2_suC"/>
</dbReference>
<organism evidence="1 2">
    <name type="scientific">Absidia repens</name>
    <dbReference type="NCBI Taxonomy" id="90262"/>
    <lineage>
        <taxon>Eukaryota</taxon>
        <taxon>Fungi</taxon>
        <taxon>Fungi incertae sedis</taxon>
        <taxon>Mucoromycota</taxon>
        <taxon>Mucoromycotina</taxon>
        <taxon>Mucoromycetes</taxon>
        <taxon>Mucorales</taxon>
        <taxon>Cunninghamellaceae</taxon>
        <taxon>Absidia</taxon>
    </lineage>
</organism>
<dbReference type="GO" id="GO:0032299">
    <property type="term" value="C:ribonuclease H2 complex"/>
    <property type="evidence" value="ECO:0007669"/>
    <property type="project" value="InterPro"/>
</dbReference>
<dbReference type="STRING" id="90262.A0A1X2IJS8"/>
<dbReference type="EMBL" id="MCGE01000009">
    <property type="protein sequence ID" value="ORZ17821.1"/>
    <property type="molecule type" value="Genomic_DNA"/>
</dbReference>
<dbReference type="AlphaFoldDB" id="A0A1X2IJS8"/>
<dbReference type="Proteomes" id="UP000193560">
    <property type="component" value="Unassembled WGS sequence"/>
</dbReference>
<comment type="caution">
    <text evidence="1">The sequence shown here is derived from an EMBL/GenBank/DDBJ whole genome shotgun (WGS) entry which is preliminary data.</text>
</comment>
<sequence length="167" mass="18543">MATLDDTTKQHHLLPFAIDLEGPIDAAQFLSVIPSTTPQINVGTWVDACARRSTVIMGRLLEGIEVTPPDNCQGHVWTLESTNTDTQSETNSDYDDDYEEHIDDEDSNGASGMNNTGKVWSRSTTTVDSFILWKKDVAPSPMDPRLNAIESWMNIADMIHKPIPINQ</sequence>
<dbReference type="Pfam" id="PF08615">
    <property type="entry name" value="RNase_H2_suC"/>
    <property type="match status" value="1"/>
</dbReference>
<name>A0A1X2IJS8_9FUNG</name>
<dbReference type="PANTHER" id="PTHR47204">
    <property type="entry name" value="OS02G0168900 PROTEIN"/>
    <property type="match status" value="1"/>
</dbReference>
<gene>
    <name evidence="1" type="ORF">BCR42DRAFT_450376</name>
</gene>
<proteinExistence type="predicted"/>
<dbReference type="GO" id="GO:0006401">
    <property type="term" value="P:RNA catabolic process"/>
    <property type="evidence" value="ECO:0007669"/>
    <property type="project" value="InterPro"/>
</dbReference>
<accession>A0A1X2IJS8</accession>
<protein>
    <submittedName>
        <fullName evidence="1">Uncharacterized protein</fullName>
    </submittedName>
</protein>
<reference evidence="1 2" key="1">
    <citation type="submission" date="2016-07" db="EMBL/GenBank/DDBJ databases">
        <title>Pervasive Adenine N6-methylation of Active Genes in Fungi.</title>
        <authorList>
            <consortium name="DOE Joint Genome Institute"/>
            <person name="Mondo S.J."/>
            <person name="Dannebaum R.O."/>
            <person name="Kuo R.C."/>
            <person name="Labutti K."/>
            <person name="Haridas S."/>
            <person name="Kuo A."/>
            <person name="Salamov A."/>
            <person name="Ahrendt S.R."/>
            <person name="Lipzen A."/>
            <person name="Sullivan W."/>
            <person name="Andreopoulos W.B."/>
            <person name="Clum A."/>
            <person name="Lindquist E."/>
            <person name="Daum C."/>
            <person name="Ramamoorthy G.K."/>
            <person name="Gryganskyi A."/>
            <person name="Culley D."/>
            <person name="Magnuson J.K."/>
            <person name="James T.Y."/>
            <person name="O'Malley M.A."/>
            <person name="Stajich J.E."/>
            <person name="Spatafora J.W."/>
            <person name="Visel A."/>
            <person name="Grigoriev I.V."/>
        </authorList>
    </citation>
    <scope>NUCLEOTIDE SEQUENCE [LARGE SCALE GENOMIC DNA]</scope>
    <source>
        <strain evidence="1 2">NRRL 1336</strain>
    </source>
</reference>
<keyword evidence="2" id="KW-1185">Reference proteome</keyword>
<evidence type="ECO:0000313" key="1">
    <source>
        <dbReference type="EMBL" id="ORZ17821.1"/>
    </source>
</evidence>
<dbReference type="Gene3D" id="2.40.128.680">
    <property type="match status" value="1"/>
</dbReference>
<dbReference type="PANTHER" id="PTHR47204:SF1">
    <property type="entry name" value="RIBONUCLEASE H2 SUBUNIT C"/>
    <property type="match status" value="1"/>
</dbReference>